<feature type="transmembrane region" description="Helical" evidence="2">
    <location>
        <begin position="327"/>
        <end position="350"/>
    </location>
</feature>
<feature type="transmembrane region" description="Helical" evidence="2">
    <location>
        <begin position="128"/>
        <end position="150"/>
    </location>
</feature>
<feature type="transmembrane region" description="Helical" evidence="2">
    <location>
        <begin position="297"/>
        <end position="315"/>
    </location>
</feature>
<dbReference type="InterPro" id="IPR058066">
    <property type="entry name" value="pXO2-14_N"/>
</dbReference>
<organism evidence="4 5">
    <name type="scientific">Weissella oryzae (strain DSM 25784 / JCM 18191 / LMG 30913 / SG25)</name>
    <dbReference type="NCBI Taxonomy" id="1329250"/>
    <lineage>
        <taxon>Bacteria</taxon>
        <taxon>Bacillati</taxon>
        <taxon>Bacillota</taxon>
        <taxon>Bacilli</taxon>
        <taxon>Lactobacillales</taxon>
        <taxon>Lactobacillaceae</taxon>
        <taxon>Weissella</taxon>
    </lineage>
</organism>
<dbReference type="InterPro" id="IPR058521">
    <property type="entry name" value="DUF8208"/>
</dbReference>
<dbReference type="RefSeq" id="WP_027699087.1">
    <property type="nucleotide sequence ID" value="NZ_DF820490.1"/>
</dbReference>
<name>A0A069CTB1_WEIOS</name>
<evidence type="ECO:0000313" key="4">
    <source>
        <dbReference type="EMBL" id="GAK31050.1"/>
    </source>
</evidence>
<feature type="region of interest" description="Disordered" evidence="1">
    <location>
        <begin position="466"/>
        <end position="674"/>
    </location>
</feature>
<dbReference type="AlphaFoldDB" id="A0A069CTB1"/>
<reference evidence="5" key="1">
    <citation type="journal article" date="2014" name="Genome Announc.">
        <title>Draft genome sequence of Weissella oryzae SG25T, isolated from fermented rice grains.</title>
        <authorList>
            <person name="Tanizawa Y."/>
            <person name="Fujisawa T."/>
            <person name="Mochizuki T."/>
            <person name="Kaminuma E."/>
            <person name="Suzuki Y."/>
            <person name="Nakamura Y."/>
            <person name="Tohno M."/>
        </authorList>
    </citation>
    <scope>NUCLEOTIDE SEQUENCE [LARGE SCALE GENOMIC DNA]</scope>
    <source>
        <strain evidence="5">DSM 25784 / JCM 18191 / LMG 30913 / SG25</strain>
    </source>
</reference>
<dbReference type="eggNOG" id="ENOG50308FG">
    <property type="taxonomic scope" value="Bacteria"/>
</dbReference>
<keyword evidence="5" id="KW-1185">Reference proteome</keyword>
<evidence type="ECO:0000256" key="1">
    <source>
        <dbReference type="SAM" id="MobiDB-lite"/>
    </source>
</evidence>
<protein>
    <recommendedName>
        <fullName evidence="3">DUF8208 domain-containing protein</fullName>
    </recommendedName>
</protein>
<feature type="compositionally biased region" description="Polar residues" evidence="1">
    <location>
        <begin position="548"/>
        <end position="569"/>
    </location>
</feature>
<feature type="compositionally biased region" description="Polar residues" evidence="1">
    <location>
        <begin position="639"/>
        <end position="648"/>
    </location>
</feature>
<keyword evidence="2" id="KW-0472">Membrane</keyword>
<gene>
    <name evidence="4" type="ORF">WOSG25_070270</name>
</gene>
<accession>A0A069CTB1</accession>
<sequence>MQNLFYLALMKLPDTGPTTQFYDAWSSYLKAMPRLLFIIIEFLSQGLADLIFDLGNAVLTAWAKVWDLADFSGIFAVKHAGDMTGYNLEQYVTLFASIGMIVFAIVMYVQLFMFTLTSGQKGKDWPRGLAIIFTIIGMLPLIISGGTAIAKSANSTFLPKDNNVLVQVWRNNSVDMEKVADDNFDVSLDKLKDYSPIKEKDDPAVVKASFFSNVMDDNEINKITGSNKDAAKKVFKQKRGLDAESKPEELDKGSWFTGGIFNEVYPRIKVNWLGIIGAEITFAIVGFLAIIEVTVRIYRIAYYSITLLIFAFRDLKGEKAMQILHLIEGSFIGMALMPLNVLMFFAFIQWAMTKTESMGLSAMPYTILSIGLMIGGAKGLLGGFSLIDDWTGVPTGHGNTAQSLIAAGMAAKTVDDVAKGLGKTAKAGFGGTKALVENAGNAAAKISDKVHSKMNDFALQRAANGMKVPLNPQGKNDSDGNGTDSAPNPSAGDSDSKLDKNKDSNSGQDTGSANKPESDHKDDSDSGMPTPPPNPAGPNAQPARGDENSTANKAGSAQNRTSSKNTPTQGGTGGPMRVPMNGGNTTGQRAVTSPSSSTGKVSTPNQAPTVPTSSSLDQMPADAPNVNLDNSAPMPDMSSFDSVSQPSDYSEDEMPPLPTQAELDEMMPPIEIPK</sequence>
<evidence type="ECO:0000259" key="3">
    <source>
        <dbReference type="Pfam" id="PF26635"/>
    </source>
</evidence>
<dbReference type="Pfam" id="PF26635">
    <property type="entry name" value="DUF8208"/>
    <property type="match status" value="1"/>
</dbReference>
<feature type="compositionally biased region" description="Basic and acidic residues" evidence="1">
    <location>
        <begin position="494"/>
        <end position="503"/>
    </location>
</feature>
<evidence type="ECO:0000256" key="2">
    <source>
        <dbReference type="SAM" id="Phobius"/>
    </source>
</evidence>
<feature type="transmembrane region" description="Helical" evidence="2">
    <location>
        <begin position="362"/>
        <end position="381"/>
    </location>
</feature>
<keyword evidence="2" id="KW-1133">Transmembrane helix</keyword>
<dbReference type="EMBL" id="DF820490">
    <property type="protein sequence ID" value="GAK31050.1"/>
    <property type="molecule type" value="Genomic_DNA"/>
</dbReference>
<proteinExistence type="predicted"/>
<feature type="compositionally biased region" description="Polar residues" evidence="1">
    <location>
        <begin position="473"/>
        <end position="488"/>
    </location>
</feature>
<feature type="domain" description="DUF8208" evidence="3">
    <location>
        <begin position="89"/>
        <end position="406"/>
    </location>
</feature>
<dbReference type="STRING" id="1329250.WOSG25_070270"/>
<dbReference type="OrthoDB" id="2330132at2"/>
<keyword evidence="2" id="KW-0812">Transmembrane</keyword>
<feature type="transmembrane region" description="Helical" evidence="2">
    <location>
        <begin position="91"/>
        <end position="116"/>
    </location>
</feature>
<dbReference type="Proteomes" id="UP000030643">
    <property type="component" value="Unassembled WGS sequence"/>
</dbReference>
<dbReference type="NCBIfam" id="NF045890">
    <property type="entry name" value="conj_pls20_p028"/>
    <property type="match status" value="1"/>
</dbReference>
<evidence type="ECO:0000313" key="5">
    <source>
        <dbReference type="Proteomes" id="UP000030643"/>
    </source>
</evidence>
<feature type="transmembrane region" description="Helical" evidence="2">
    <location>
        <begin position="270"/>
        <end position="291"/>
    </location>
</feature>
<feature type="compositionally biased region" description="Polar residues" evidence="1">
    <location>
        <begin position="582"/>
        <end position="617"/>
    </location>
</feature>